<dbReference type="AlphaFoldDB" id="A0AAV1XM06"/>
<dbReference type="EMBL" id="CAXHTB010000016">
    <property type="protein sequence ID" value="CAL0322656.1"/>
    <property type="molecule type" value="Genomic_DNA"/>
</dbReference>
<sequence>MSLFDSMFSPGQVGGKDWRSSSFSGGVFLQKRASPNEWQIWMASSPREVRENLAARSQGEDIFQAWK</sequence>
<reference evidence="1 2" key="1">
    <citation type="submission" date="2024-03" db="EMBL/GenBank/DDBJ databases">
        <authorList>
            <person name="Martinez-Hernandez J."/>
        </authorList>
    </citation>
    <scope>NUCLEOTIDE SEQUENCE [LARGE SCALE GENOMIC DNA]</scope>
</reference>
<accession>A0AAV1XM06</accession>
<evidence type="ECO:0000313" key="1">
    <source>
        <dbReference type="EMBL" id="CAL0322656.1"/>
    </source>
</evidence>
<protein>
    <submittedName>
        <fullName evidence="1">Uncharacterized protein</fullName>
    </submittedName>
</protein>
<keyword evidence="2" id="KW-1185">Reference proteome</keyword>
<proteinExistence type="predicted"/>
<gene>
    <name evidence="1" type="ORF">LLUT_LOCUS23716</name>
</gene>
<comment type="caution">
    <text evidence="1">The sequence shown here is derived from an EMBL/GenBank/DDBJ whole genome shotgun (WGS) entry which is preliminary data.</text>
</comment>
<organism evidence="1 2">
    <name type="scientific">Lupinus luteus</name>
    <name type="common">European yellow lupine</name>
    <dbReference type="NCBI Taxonomy" id="3873"/>
    <lineage>
        <taxon>Eukaryota</taxon>
        <taxon>Viridiplantae</taxon>
        <taxon>Streptophyta</taxon>
        <taxon>Embryophyta</taxon>
        <taxon>Tracheophyta</taxon>
        <taxon>Spermatophyta</taxon>
        <taxon>Magnoliopsida</taxon>
        <taxon>eudicotyledons</taxon>
        <taxon>Gunneridae</taxon>
        <taxon>Pentapetalae</taxon>
        <taxon>rosids</taxon>
        <taxon>fabids</taxon>
        <taxon>Fabales</taxon>
        <taxon>Fabaceae</taxon>
        <taxon>Papilionoideae</taxon>
        <taxon>50 kb inversion clade</taxon>
        <taxon>genistoids sensu lato</taxon>
        <taxon>core genistoids</taxon>
        <taxon>Genisteae</taxon>
        <taxon>Lupinus</taxon>
    </lineage>
</organism>
<name>A0AAV1XM06_LUPLU</name>
<evidence type="ECO:0000313" key="2">
    <source>
        <dbReference type="Proteomes" id="UP001497480"/>
    </source>
</evidence>
<dbReference type="Proteomes" id="UP001497480">
    <property type="component" value="Unassembled WGS sequence"/>
</dbReference>